<feature type="compositionally biased region" description="Polar residues" evidence="1">
    <location>
        <begin position="54"/>
        <end position="65"/>
    </location>
</feature>
<proteinExistence type="predicted"/>
<keyword evidence="3" id="KW-1185">Reference proteome</keyword>
<feature type="compositionally biased region" description="Low complexity" evidence="1">
    <location>
        <begin position="41"/>
        <end position="53"/>
    </location>
</feature>
<organism evidence="2 3">
    <name type="scientific">Hymenobacter gummosus</name>
    <dbReference type="NCBI Taxonomy" id="1776032"/>
    <lineage>
        <taxon>Bacteria</taxon>
        <taxon>Pseudomonadati</taxon>
        <taxon>Bacteroidota</taxon>
        <taxon>Cytophagia</taxon>
        <taxon>Cytophagales</taxon>
        <taxon>Hymenobacteraceae</taxon>
        <taxon>Hymenobacter</taxon>
    </lineage>
</organism>
<evidence type="ECO:0000313" key="3">
    <source>
        <dbReference type="Proteomes" id="UP000282184"/>
    </source>
</evidence>
<gene>
    <name evidence="2" type="ORF">EJV47_12920</name>
</gene>
<evidence type="ECO:0000256" key="1">
    <source>
        <dbReference type="SAM" id="MobiDB-lite"/>
    </source>
</evidence>
<dbReference type="Proteomes" id="UP000282184">
    <property type="component" value="Unassembled WGS sequence"/>
</dbReference>
<reference evidence="2 3" key="1">
    <citation type="submission" date="2018-12" db="EMBL/GenBank/DDBJ databases">
        <title>Hymenobacter gummosus sp. nov., isolated from a spring.</title>
        <authorList>
            <person name="Nie L."/>
        </authorList>
    </citation>
    <scope>NUCLEOTIDE SEQUENCE [LARGE SCALE GENOMIC DNA]</scope>
    <source>
        <strain evidence="2 3">KCTC 52166</strain>
    </source>
</reference>
<protein>
    <submittedName>
        <fullName evidence="2">Uncharacterized protein</fullName>
    </submittedName>
</protein>
<dbReference type="RefSeq" id="WP_126693569.1">
    <property type="nucleotide sequence ID" value="NZ_RXOF01000006.1"/>
</dbReference>
<feature type="region of interest" description="Disordered" evidence="1">
    <location>
        <begin position="33"/>
        <end position="65"/>
    </location>
</feature>
<dbReference type="AlphaFoldDB" id="A0A431U2V9"/>
<sequence>MKRVLHTAGLLLALVLLPLLGAGLYDLTAPAAPHPAPAAPRPLLRPALLRTAPSPTSSAPQVYAA</sequence>
<name>A0A431U2V9_9BACT</name>
<evidence type="ECO:0000313" key="2">
    <source>
        <dbReference type="EMBL" id="RTQ49710.1"/>
    </source>
</evidence>
<dbReference type="EMBL" id="RXOF01000006">
    <property type="protein sequence ID" value="RTQ49710.1"/>
    <property type="molecule type" value="Genomic_DNA"/>
</dbReference>
<comment type="caution">
    <text evidence="2">The sequence shown here is derived from an EMBL/GenBank/DDBJ whole genome shotgun (WGS) entry which is preliminary data.</text>
</comment>
<accession>A0A431U2V9</accession>